<dbReference type="EMBL" id="HBDX01006126">
    <property type="protein sequence ID" value="CAD8224541.1"/>
    <property type="molecule type" value="Transcribed_RNA"/>
</dbReference>
<keyword evidence="1" id="KW-0949">S-adenosyl-L-methionine</keyword>
<dbReference type="InterPro" id="IPR007197">
    <property type="entry name" value="rSAM"/>
</dbReference>
<dbReference type="PANTHER" id="PTHR11228">
    <property type="entry name" value="RADICAL SAM DOMAIN PROTEIN"/>
    <property type="match status" value="1"/>
</dbReference>
<sequence>MASLARPGVAYTLRGALYLALTNQTNATPLTRLRGPAFSMPASSKFQLLTEPEPTAAELVDVIDAFYDALPPIASSGESDPGVVFAGYGEPLLRHDVLCDALREIRARRHGIATRVATNGLVDVAVCDALRDAGLRSVTVNFASADPDEYARIMAPRDGRTQGDALAFIERCSELGMEVEATTTRTPGVDIARARELTMALGASAFREREYFP</sequence>
<dbReference type="SUPFAM" id="SSF102114">
    <property type="entry name" value="Radical SAM enzymes"/>
    <property type="match status" value="1"/>
</dbReference>
<dbReference type="GO" id="GO:0003824">
    <property type="term" value="F:catalytic activity"/>
    <property type="evidence" value="ECO:0007669"/>
    <property type="project" value="InterPro"/>
</dbReference>
<dbReference type="PROSITE" id="PS51918">
    <property type="entry name" value="RADICAL_SAM"/>
    <property type="match status" value="1"/>
</dbReference>
<dbReference type="CDD" id="cd01335">
    <property type="entry name" value="Radical_SAM"/>
    <property type="match status" value="1"/>
</dbReference>
<dbReference type="GO" id="GO:0051536">
    <property type="term" value="F:iron-sulfur cluster binding"/>
    <property type="evidence" value="ECO:0007669"/>
    <property type="project" value="UniProtKB-KW"/>
</dbReference>
<dbReference type="PANTHER" id="PTHR11228:SF7">
    <property type="entry name" value="PQQA PEPTIDE CYCLASE"/>
    <property type="match status" value="1"/>
</dbReference>
<proteinExistence type="predicted"/>
<name>A0A7R9XSR2_9CHLO</name>
<keyword evidence="2" id="KW-0479">Metal-binding</keyword>
<evidence type="ECO:0000256" key="4">
    <source>
        <dbReference type="ARBA" id="ARBA00023014"/>
    </source>
</evidence>
<evidence type="ECO:0000256" key="1">
    <source>
        <dbReference type="ARBA" id="ARBA00022691"/>
    </source>
</evidence>
<protein>
    <recommendedName>
        <fullName evidence="5">Radical SAM core domain-containing protein</fullName>
    </recommendedName>
</protein>
<dbReference type="Pfam" id="PF04055">
    <property type="entry name" value="Radical_SAM"/>
    <property type="match status" value="1"/>
</dbReference>
<dbReference type="AlphaFoldDB" id="A0A7R9XSR2"/>
<evidence type="ECO:0000256" key="3">
    <source>
        <dbReference type="ARBA" id="ARBA00023004"/>
    </source>
</evidence>
<reference evidence="6" key="1">
    <citation type="submission" date="2021-01" db="EMBL/GenBank/DDBJ databases">
        <authorList>
            <person name="Corre E."/>
            <person name="Pelletier E."/>
            <person name="Niang G."/>
            <person name="Scheremetjew M."/>
            <person name="Finn R."/>
            <person name="Kale V."/>
            <person name="Holt S."/>
            <person name="Cochrane G."/>
            <person name="Meng A."/>
            <person name="Brown T."/>
            <person name="Cohen L."/>
        </authorList>
    </citation>
    <scope>NUCLEOTIDE SEQUENCE</scope>
    <source>
        <strain evidence="6">Clade-A-BCC118000</strain>
    </source>
</reference>
<organism evidence="6">
    <name type="scientific">Ostreococcus sp. 'lucimarinus'</name>
    <dbReference type="NCBI Taxonomy" id="242159"/>
    <lineage>
        <taxon>Eukaryota</taxon>
        <taxon>Viridiplantae</taxon>
        <taxon>Chlorophyta</taxon>
        <taxon>Mamiellophyceae</taxon>
        <taxon>Mamiellales</taxon>
        <taxon>Bathycoccaceae</taxon>
        <taxon>Ostreococcus</taxon>
    </lineage>
</organism>
<evidence type="ECO:0000259" key="5">
    <source>
        <dbReference type="PROSITE" id="PS51918"/>
    </source>
</evidence>
<evidence type="ECO:0000256" key="2">
    <source>
        <dbReference type="ARBA" id="ARBA00022723"/>
    </source>
</evidence>
<keyword evidence="4" id="KW-0411">Iron-sulfur</keyword>
<feature type="domain" description="Radical SAM core" evidence="5">
    <location>
        <begin position="11"/>
        <end position="213"/>
    </location>
</feature>
<accession>A0A7R9XSR2</accession>
<dbReference type="Gene3D" id="3.20.20.70">
    <property type="entry name" value="Aldolase class I"/>
    <property type="match status" value="1"/>
</dbReference>
<gene>
    <name evidence="6" type="ORF">OLUC0939_LOCUS5267</name>
</gene>
<dbReference type="InterPro" id="IPR058240">
    <property type="entry name" value="rSAM_sf"/>
</dbReference>
<dbReference type="GO" id="GO:0046872">
    <property type="term" value="F:metal ion binding"/>
    <property type="evidence" value="ECO:0007669"/>
    <property type="project" value="UniProtKB-KW"/>
</dbReference>
<evidence type="ECO:0000313" key="6">
    <source>
        <dbReference type="EMBL" id="CAD8224541.1"/>
    </source>
</evidence>
<dbReference type="InterPro" id="IPR050377">
    <property type="entry name" value="Radical_SAM_PqqE_MftC-like"/>
</dbReference>
<dbReference type="InterPro" id="IPR013785">
    <property type="entry name" value="Aldolase_TIM"/>
</dbReference>
<keyword evidence="3" id="KW-0408">Iron</keyword>